<evidence type="ECO:0000256" key="5">
    <source>
        <dbReference type="SAM" id="Coils"/>
    </source>
</evidence>
<evidence type="ECO:0000256" key="3">
    <source>
        <dbReference type="ARBA" id="ARBA00023015"/>
    </source>
</evidence>
<feature type="domain" description="Sigma-54 factor interaction" evidence="6">
    <location>
        <begin position="555"/>
        <end position="781"/>
    </location>
</feature>
<dbReference type="KEGG" id="dti:Desti_5571"/>
<dbReference type="OrthoDB" id="9763792at2"/>
<dbReference type="SUPFAM" id="SSF55785">
    <property type="entry name" value="PYP-like sensor domain (PAS domain)"/>
    <property type="match status" value="3"/>
</dbReference>
<dbReference type="AlphaFoldDB" id="I4CBT5"/>
<evidence type="ECO:0000313" key="9">
    <source>
        <dbReference type="EMBL" id="AFM27026.1"/>
    </source>
</evidence>
<dbReference type="SUPFAM" id="SSF52540">
    <property type="entry name" value="P-loop containing nucleoside triphosphate hydrolases"/>
    <property type="match status" value="1"/>
</dbReference>
<dbReference type="HOGENOM" id="CLU_000445_77_0_7"/>
<feature type="coiled-coil region" evidence="5">
    <location>
        <begin position="244"/>
        <end position="271"/>
    </location>
</feature>
<dbReference type="GO" id="GO:0043565">
    <property type="term" value="F:sequence-specific DNA binding"/>
    <property type="evidence" value="ECO:0007669"/>
    <property type="project" value="InterPro"/>
</dbReference>
<keyword evidence="2" id="KW-0067">ATP-binding</keyword>
<feature type="coiled-coil region" evidence="5">
    <location>
        <begin position="372"/>
        <end position="430"/>
    </location>
</feature>
<dbReference type="Gene3D" id="3.40.50.300">
    <property type="entry name" value="P-loop containing nucleotide triphosphate hydrolases"/>
    <property type="match status" value="1"/>
</dbReference>
<accession>I4CBT5</accession>
<dbReference type="Pfam" id="PF00989">
    <property type="entry name" value="PAS"/>
    <property type="match status" value="2"/>
</dbReference>
<dbReference type="PROSITE" id="PS00675">
    <property type="entry name" value="SIGMA54_INTERACT_1"/>
    <property type="match status" value="1"/>
</dbReference>
<keyword evidence="3" id="KW-0805">Transcription regulation</keyword>
<reference evidence="9" key="2">
    <citation type="submission" date="2012-06" db="EMBL/GenBank/DDBJ databases">
        <title>Complete sequence of chromosome of Desulfomonile tiedjei DSM 6799.</title>
        <authorList>
            <consortium name="US DOE Joint Genome Institute (JGI-PGF)"/>
            <person name="Lucas S."/>
            <person name="Copeland A."/>
            <person name="Lapidus A."/>
            <person name="Glavina del Rio T."/>
            <person name="Dalin E."/>
            <person name="Tice H."/>
            <person name="Bruce D."/>
            <person name="Goodwin L."/>
            <person name="Pitluck S."/>
            <person name="Peters L."/>
            <person name="Ovchinnikova G."/>
            <person name="Zeytun A."/>
            <person name="Lu M."/>
            <person name="Kyrpides N."/>
            <person name="Mavromatis K."/>
            <person name="Ivanova N."/>
            <person name="Brettin T."/>
            <person name="Detter J.C."/>
            <person name="Han C."/>
            <person name="Larimer F."/>
            <person name="Land M."/>
            <person name="Hauser L."/>
            <person name="Markowitz V."/>
            <person name="Cheng J.-F."/>
            <person name="Hugenholtz P."/>
            <person name="Woyke T."/>
            <person name="Wu D."/>
            <person name="Spring S."/>
            <person name="Schroeder M."/>
            <person name="Brambilla E."/>
            <person name="Klenk H.-P."/>
            <person name="Eisen J.A."/>
        </authorList>
    </citation>
    <scope>NUCLEOTIDE SEQUENCE</scope>
    <source>
        <strain evidence="9">DSM 6799</strain>
    </source>
</reference>
<dbReference type="Gene3D" id="1.10.8.60">
    <property type="match status" value="1"/>
</dbReference>
<dbReference type="PANTHER" id="PTHR32071">
    <property type="entry name" value="TRANSCRIPTIONAL REGULATORY PROTEIN"/>
    <property type="match status" value="1"/>
</dbReference>
<dbReference type="Gene3D" id="1.10.10.60">
    <property type="entry name" value="Homeodomain-like"/>
    <property type="match status" value="1"/>
</dbReference>
<dbReference type="InterPro" id="IPR013767">
    <property type="entry name" value="PAS_fold"/>
</dbReference>
<reference evidence="11" key="1">
    <citation type="submission" date="2012-06" db="EMBL/GenBank/DDBJ databases">
        <title>Complete sequence of chromosome of Desulfomonile tiedjei DSM 6799.</title>
        <authorList>
            <person name="Lucas S."/>
            <person name="Copeland A."/>
            <person name="Lapidus A."/>
            <person name="Glavina del Rio T."/>
            <person name="Dalin E."/>
            <person name="Tice H."/>
            <person name="Bruce D."/>
            <person name="Goodwin L."/>
            <person name="Pitluck S."/>
            <person name="Peters L."/>
            <person name="Ovchinnikova G."/>
            <person name="Zeytun A."/>
            <person name="Lu M."/>
            <person name="Kyrpides N."/>
            <person name="Mavromatis K."/>
            <person name="Ivanova N."/>
            <person name="Brettin T."/>
            <person name="Detter J.C."/>
            <person name="Han C."/>
            <person name="Larimer F."/>
            <person name="Land M."/>
            <person name="Hauser L."/>
            <person name="Markowitz V."/>
            <person name="Cheng J.-F."/>
            <person name="Hugenholtz P."/>
            <person name="Woyke T."/>
            <person name="Wu D."/>
            <person name="Spring S."/>
            <person name="Schroeder M."/>
            <person name="Brambilla E."/>
            <person name="Klenk H.-P."/>
            <person name="Eisen J.A."/>
        </authorList>
    </citation>
    <scope>NUCLEOTIDE SEQUENCE [LARGE SCALE GENOMIC DNA]</scope>
    <source>
        <strain evidence="11">ATCC 49306 / DSM 6799 / DCB-1</strain>
    </source>
</reference>
<dbReference type="InterPro" id="IPR003593">
    <property type="entry name" value="AAA+_ATPase"/>
</dbReference>
<dbReference type="InterPro" id="IPR013656">
    <property type="entry name" value="PAS_4"/>
</dbReference>
<dbReference type="InterPro" id="IPR002197">
    <property type="entry name" value="HTH_Fis"/>
</dbReference>
<keyword evidence="11" id="KW-1185">Reference proteome</keyword>
<feature type="domain" description="PAS" evidence="7">
    <location>
        <begin position="261"/>
        <end position="331"/>
    </location>
</feature>
<name>I4CBT5_DESTA</name>
<dbReference type="InterPro" id="IPR058031">
    <property type="entry name" value="AAA_lid_NorR"/>
</dbReference>
<evidence type="ECO:0000259" key="8">
    <source>
        <dbReference type="PROSITE" id="PS50113"/>
    </source>
</evidence>
<organism evidence="9 11">
    <name type="scientific">Desulfomonile tiedjei (strain ATCC 49306 / DSM 6799 / DCB-1)</name>
    <dbReference type="NCBI Taxonomy" id="706587"/>
    <lineage>
        <taxon>Bacteria</taxon>
        <taxon>Pseudomonadati</taxon>
        <taxon>Thermodesulfobacteriota</taxon>
        <taxon>Desulfomonilia</taxon>
        <taxon>Desulfomonilales</taxon>
        <taxon>Desulfomonilaceae</taxon>
        <taxon>Desulfomonile</taxon>
    </lineage>
</organism>
<dbReference type="eggNOG" id="COG3829">
    <property type="taxonomic scope" value="Bacteria"/>
</dbReference>
<dbReference type="PATRIC" id="fig|706587.4.peg.4984"/>
<keyword evidence="1" id="KW-0547">Nucleotide-binding</keyword>
<gene>
    <name evidence="9" type="ordered locus">Desti_4394</name>
    <name evidence="10" type="ordered locus">Desti_5571</name>
</gene>
<dbReference type="SMART" id="SM00382">
    <property type="entry name" value="AAA"/>
    <property type="match status" value="1"/>
</dbReference>
<sequence length="862" mass="96966">MDRVCRQTGSNTHQLLIGVLQNIDAAVWVTDKLSDEILFANVQAEEVLGEQERIKDNGHNRCLGASSGMNGLSNELPHEAVESLVHDLECEIVQTGRSIVAQELEIDWVDGRKALLTIARDSENMNRREEEYAESEAIRTTLRKVIHGIFVVNDSGGLTQVDAAWEQMFGYSAEEALFLRCRDMMHPEYSHIFEEKFKAVLCGDAGSFRMKKLFARKDGSLFWGDLSITRMRSLGGRVGAAVGIIAEMSERTQAQRELRESEANFRAAIDNLGQAVTMLSDTKSIMYVNAAFERMFGYSAEEAKCLTPKDVSSHEDFDASNEKLQSLIRGEIDFYRLEKRYMRKDGSVFWGDVTCTPIRDPDSRVEAAVAVIVDITERKRAEEEARKILTEQELRIAENTKELAWANRELRVEVAERRRAQEALQRFEEQFSAIIRTSTDCVFIKDESLKYVIVNPSMEKLLNLPASEIIKLQDKDLFGQEAADRLHELDTRVLSGESVEMEHTRPINNLPMRFLEIRAPIRDKDGRIAGICGIFRRITERAAHASESSIQDSLSPVMRAVVEEARVAAMTDIIVLITGESGAGKDYLARFIHDNSARANGPFYTLNCAAIPPELAESELFGHEPGAFTGANKRKKGLLELAEGGTLLLNEIGELPTHLQAKLLTFLDNRSFTRVGGEKPVKVNARLLAATNRNLKKEVLKKRFRRDLFYRLNVLSLRVPSLVDRIEDLPALAEQIISELGQKLKLPTRPTVPPEELAKLCGYKWPGNIRELRNVLERALIVSPGPQLQFDFLESEAAVPTSKYWIVHFPPRPSYVDVVAGLKRNLLLEALASSGGSKSEACRLLGISRHMLRRQLDTFKLT</sequence>
<dbReference type="SMART" id="SM00086">
    <property type="entry name" value="PAC"/>
    <property type="match status" value="2"/>
</dbReference>
<proteinExistence type="predicted"/>
<dbReference type="PROSITE" id="PS50112">
    <property type="entry name" value="PAS"/>
    <property type="match status" value="3"/>
</dbReference>
<feature type="domain" description="PAS" evidence="7">
    <location>
        <begin position="134"/>
        <end position="204"/>
    </location>
</feature>
<dbReference type="InterPro" id="IPR001610">
    <property type="entry name" value="PAC"/>
</dbReference>
<dbReference type="CDD" id="cd00130">
    <property type="entry name" value="PAS"/>
    <property type="match status" value="3"/>
</dbReference>
<dbReference type="STRING" id="706587.Desti_4394"/>
<feature type="domain" description="PAS" evidence="7">
    <location>
        <begin position="427"/>
        <end position="497"/>
    </location>
</feature>
<dbReference type="Proteomes" id="UP000006055">
    <property type="component" value="Chromosome"/>
</dbReference>
<dbReference type="CDD" id="cd00009">
    <property type="entry name" value="AAA"/>
    <property type="match status" value="1"/>
</dbReference>
<dbReference type="KEGG" id="dti:Desti_4394"/>
<keyword evidence="4" id="KW-0804">Transcription</keyword>
<evidence type="ECO:0000256" key="4">
    <source>
        <dbReference type="ARBA" id="ARBA00023163"/>
    </source>
</evidence>
<dbReference type="InterPro" id="IPR000700">
    <property type="entry name" value="PAS-assoc_C"/>
</dbReference>
<dbReference type="PROSITE" id="PS50045">
    <property type="entry name" value="SIGMA54_INTERACT_4"/>
    <property type="match status" value="1"/>
</dbReference>
<dbReference type="InterPro" id="IPR035965">
    <property type="entry name" value="PAS-like_dom_sf"/>
</dbReference>
<dbReference type="FunFam" id="3.40.50.300:FF:000006">
    <property type="entry name" value="DNA-binding transcriptional regulator NtrC"/>
    <property type="match status" value="1"/>
</dbReference>
<dbReference type="SMART" id="SM00091">
    <property type="entry name" value="PAS"/>
    <property type="match status" value="4"/>
</dbReference>
<dbReference type="InterPro" id="IPR025662">
    <property type="entry name" value="Sigma_54_int_dom_ATP-bd_1"/>
</dbReference>
<dbReference type="InterPro" id="IPR025944">
    <property type="entry name" value="Sigma_54_int_dom_CS"/>
</dbReference>
<dbReference type="Gene3D" id="3.30.450.20">
    <property type="entry name" value="PAS domain"/>
    <property type="match status" value="3"/>
</dbReference>
<dbReference type="eggNOG" id="COG2202">
    <property type="taxonomic scope" value="Bacteria"/>
</dbReference>
<feature type="domain" description="PAC" evidence="8">
    <location>
        <begin position="208"/>
        <end position="260"/>
    </location>
</feature>
<dbReference type="SUPFAM" id="SSF46689">
    <property type="entry name" value="Homeodomain-like"/>
    <property type="match status" value="1"/>
</dbReference>
<dbReference type="GO" id="GO:0005524">
    <property type="term" value="F:ATP binding"/>
    <property type="evidence" value="ECO:0007669"/>
    <property type="project" value="UniProtKB-KW"/>
</dbReference>
<dbReference type="NCBIfam" id="TIGR00229">
    <property type="entry name" value="sensory_box"/>
    <property type="match status" value="3"/>
</dbReference>
<dbReference type="Pfam" id="PF08448">
    <property type="entry name" value="PAS_4"/>
    <property type="match status" value="1"/>
</dbReference>
<dbReference type="RefSeq" id="WP_014812144.1">
    <property type="nucleotide sequence ID" value="NC_018025.1"/>
</dbReference>
<evidence type="ECO:0000256" key="1">
    <source>
        <dbReference type="ARBA" id="ARBA00022741"/>
    </source>
</evidence>
<dbReference type="InterPro" id="IPR009057">
    <property type="entry name" value="Homeodomain-like_sf"/>
</dbReference>
<dbReference type="InterPro" id="IPR027417">
    <property type="entry name" value="P-loop_NTPase"/>
</dbReference>
<dbReference type="InterPro" id="IPR002078">
    <property type="entry name" value="Sigma_54_int"/>
</dbReference>
<dbReference type="InterPro" id="IPR000014">
    <property type="entry name" value="PAS"/>
</dbReference>
<evidence type="ECO:0000313" key="11">
    <source>
        <dbReference type="Proteomes" id="UP000006055"/>
    </source>
</evidence>
<dbReference type="PRINTS" id="PR01590">
    <property type="entry name" value="HTHFIS"/>
</dbReference>
<protein>
    <submittedName>
        <fullName evidence="9">PAS domain S-box</fullName>
    </submittedName>
</protein>
<dbReference type="PROSITE" id="PS00688">
    <property type="entry name" value="SIGMA54_INTERACT_3"/>
    <property type="match status" value="1"/>
</dbReference>
<evidence type="ECO:0000259" key="6">
    <source>
        <dbReference type="PROSITE" id="PS50045"/>
    </source>
</evidence>
<evidence type="ECO:0000256" key="2">
    <source>
        <dbReference type="ARBA" id="ARBA00022840"/>
    </source>
</evidence>
<dbReference type="EMBL" id="CP003360">
    <property type="protein sequence ID" value="AFM28152.1"/>
    <property type="molecule type" value="Genomic_DNA"/>
</dbReference>
<dbReference type="Pfam" id="PF00158">
    <property type="entry name" value="Sigma54_activat"/>
    <property type="match status" value="1"/>
</dbReference>
<dbReference type="Pfam" id="PF25601">
    <property type="entry name" value="AAA_lid_14"/>
    <property type="match status" value="1"/>
</dbReference>
<dbReference type="EMBL" id="CP003360">
    <property type="protein sequence ID" value="AFM27026.1"/>
    <property type="molecule type" value="Genomic_DNA"/>
</dbReference>
<dbReference type="Pfam" id="PF02954">
    <property type="entry name" value="HTH_8"/>
    <property type="match status" value="1"/>
</dbReference>
<keyword evidence="5" id="KW-0175">Coiled coil</keyword>
<dbReference type="PROSITE" id="PS50113">
    <property type="entry name" value="PAC"/>
    <property type="match status" value="2"/>
</dbReference>
<evidence type="ECO:0000259" key="7">
    <source>
        <dbReference type="PROSITE" id="PS50112"/>
    </source>
</evidence>
<evidence type="ECO:0000313" key="10">
    <source>
        <dbReference type="EMBL" id="AFM28152.1"/>
    </source>
</evidence>
<feature type="domain" description="PAC" evidence="8">
    <location>
        <begin position="335"/>
        <end position="387"/>
    </location>
</feature>
<dbReference type="GO" id="GO:0006355">
    <property type="term" value="P:regulation of DNA-templated transcription"/>
    <property type="evidence" value="ECO:0007669"/>
    <property type="project" value="InterPro"/>
</dbReference>